<feature type="compositionally biased region" description="Low complexity" evidence="1">
    <location>
        <begin position="32"/>
        <end position="41"/>
    </location>
</feature>
<reference evidence="2" key="2">
    <citation type="submission" date="2018-05" db="EMBL/GenBank/DDBJ databases">
        <title>OpunRS2 (Oryza punctata Reference Sequence Version 2).</title>
        <authorList>
            <person name="Zhang J."/>
            <person name="Kudrna D."/>
            <person name="Lee S."/>
            <person name="Talag J."/>
            <person name="Welchert J."/>
            <person name="Wing R.A."/>
        </authorList>
    </citation>
    <scope>NUCLEOTIDE SEQUENCE [LARGE SCALE GENOMIC DNA]</scope>
</reference>
<dbReference type="EnsemblPlants" id="OPUNC02G28550.1">
    <property type="protein sequence ID" value="OPUNC02G28550.1"/>
    <property type="gene ID" value="OPUNC02G28550"/>
</dbReference>
<protein>
    <submittedName>
        <fullName evidence="2">Uncharacterized protein</fullName>
    </submittedName>
</protein>
<dbReference type="HOGENOM" id="CLU_2254521_0_0_1"/>
<dbReference type="AlphaFoldDB" id="A0A0E0K4Q3"/>
<sequence>MPPLHSHRRLATCATPPSGRSRHPSAPTVGQPLLRPVARAAPPLPPSANRSCRPFAPPPAPLLPPSPVGSHPPRPLGNHYTDGGQYCSRTHRPCLAAPACTTAL</sequence>
<proteinExistence type="predicted"/>
<feature type="compositionally biased region" description="Pro residues" evidence="1">
    <location>
        <begin position="55"/>
        <end position="75"/>
    </location>
</feature>
<evidence type="ECO:0000256" key="1">
    <source>
        <dbReference type="SAM" id="MobiDB-lite"/>
    </source>
</evidence>
<keyword evidence="3" id="KW-1185">Reference proteome</keyword>
<dbReference type="Proteomes" id="UP000026962">
    <property type="component" value="Chromosome 2"/>
</dbReference>
<reference evidence="2" key="1">
    <citation type="submission" date="2015-04" db="UniProtKB">
        <authorList>
            <consortium name="EnsemblPlants"/>
        </authorList>
    </citation>
    <scope>IDENTIFICATION</scope>
</reference>
<evidence type="ECO:0000313" key="3">
    <source>
        <dbReference type="Proteomes" id="UP000026962"/>
    </source>
</evidence>
<organism evidence="2">
    <name type="scientific">Oryza punctata</name>
    <name type="common">Red rice</name>
    <dbReference type="NCBI Taxonomy" id="4537"/>
    <lineage>
        <taxon>Eukaryota</taxon>
        <taxon>Viridiplantae</taxon>
        <taxon>Streptophyta</taxon>
        <taxon>Embryophyta</taxon>
        <taxon>Tracheophyta</taxon>
        <taxon>Spermatophyta</taxon>
        <taxon>Magnoliopsida</taxon>
        <taxon>Liliopsida</taxon>
        <taxon>Poales</taxon>
        <taxon>Poaceae</taxon>
        <taxon>BOP clade</taxon>
        <taxon>Oryzoideae</taxon>
        <taxon>Oryzeae</taxon>
        <taxon>Oryzinae</taxon>
        <taxon>Oryza</taxon>
    </lineage>
</organism>
<accession>A0A0E0K4Q3</accession>
<evidence type="ECO:0000313" key="2">
    <source>
        <dbReference type="EnsemblPlants" id="OPUNC02G28550.1"/>
    </source>
</evidence>
<feature type="compositionally biased region" description="Basic residues" evidence="1">
    <location>
        <begin position="1"/>
        <end position="10"/>
    </location>
</feature>
<name>A0A0E0K4Q3_ORYPU</name>
<dbReference type="Gramene" id="OPUNC02G28550.1">
    <property type="protein sequence ID" value="OPUNC02G28550.1"/>
    <property type="gene ID" value="OPUNC02G28550"/>
</dbReference>
<feature type="region of interest" description="Disordered" evidence="1">
    <location>
        <begin position="1"/>
        <end position="83"/>
    </location>
</feature>